<accession>A0A0G1L1S7</accession>
<keyword evidence="4 7" id="KW-0812">Transmembrane</keyword>
<protein>
    <submittedName>
        <fullName evidence="8">Transglycosylase-associated protein</fullName>
    </submittedName>
</protein>
<dbReference type="PANTHER" id="PTHR33884">
    <property type="entry name" value="UPF0410 PROTEIN YMGE"/>
    <property type="match status" value="1"/>
</dbReference>
<evidence type="ECO:0000256" key="5">
    <source>
        <dbReference type="ARBA" id="ARBA00022989"/>
    </source>
</evidence>
<keyword evidence="5 7" id="KW-1133">Transmembrane helix</keyword>
<feature type="transmembrane region" description="Helical" evidence="7">
    <location>
        <begin position="6"/>
        <end position="22"/>
    </location>
</feature>
<evidence type="ECO:0000256" key="4">
    <source>
        <dbReference type="ARBA" id="ARBA00022692"/>
    </source>
</evidence>
<comment type="subcellular location">
    <subcellularLocation>
        <location evidence="1">Cell membrane</location>
        <topology evidence="1">Multi-pass membrane protein</topology>
    </subcellularLocation>
</comment>
<dbReference type="GO" id="GO:0005886">
    <property type="term" value="C:plasma membrane"/>
    <property type="evidence" value="ECO:0007669"/>
    <property type="project" value="UniProtKB-SubCell"/>
</dbReference>
<reference evidence="8 9" key="1">
    <citation type="journal article" date="2015" name="Nature">
        <title>rRNA introns, odd ribosomes, and small enigmatic genomes across a large radiation of phyla.</title>
        <authorList>
            <person name="Brown C.T."/>
            <person name="Hug L.A."/>
            <person name="Thomas B.C."/>
            <person name="Sharon I."/>
            <person name="Castelle C.J."/>
            <person name="Singh A."/>
            <person name="Wilkins M.J."/>
            <person name="Williams K.H."/>
            <person name="Banfield J.F."/>
        </authorList>
    </citation>
    <scope>NUCLEOTIDE SEQUENCE [LARGE SCALE GENOMIC DNA]</scope>
</reference>
<comment type="similarity">
    <text evidence="2">Belongs to the UPF0410 family.</text>
</comment>
<dbReference type="InterPro" id="IPR007341">
    <property type="entry name" value="Transgly_assoc"/>
</dbReference>
<comment type="caution">
    <text evidence="8">The sequence shown here is derived from an EMBL/GenBank/DDBJ whole genome shotgun (WGS) entry which is preliminary data.</text>
</comment>
<evidence type="ECO:0000256" key="2">
    <source>
        <dbReference type="ARBA" id="ARBA00011006"/>
    </source>
</evidence>
<evidence type="ECO:0000256" key="6">
    <source>
        <dbReference type="ARBA" id="ARBA00023136"/>
    </source>
</evidence>
<dbReference type="PATRIC" id="fig|1619026.3.peg.447"/>
<evidence type="ECO:0000313" key="9">
    <source>
        <dbReference type="Proteomes" id="UP000034368"/>
    </source>
</evidence>
<dbReference type="EMBL" id="LCKD01000010">
    <property type="protein sequence ID" value="KKT89961.1"/>
    <property type="molecule type" value="Genomic_DNA"/>
</dbReference>
<sequence length="84" mass="8631">MSILAWIIFGAIAGWLASLIMGAQDGLLLDIVLGIVGAFLGGWVMTALGQSGITGFNLYSIVVAVIGGIILIAISRAFRGPKSI</sequence>
<dbReference type="Pfam" id="PF04226">
    <property type="entry name" value="Transgly_assoc"/>
    <property type="match status" value="1"/>
</dbReference>
<evidence type="ECO:0000256" key="3">
    <source>
        <dbReference type="ARBA" id="ARBA00022475"/>
    </source>
</evidence>
<dbReference type="Proteomes" id="UP000034368">
    <property type="component" value="Unassembled WGS sequence"/>
</dbReference>
<feature type="transmembrane region" description="Helical" evidence="7">
    <location>
        <begin position="27"/>
        <end position="46"/>
    </location>
</feature>
<proteinExistence type="inferred from homology"/>
<evidence type="ECO:0000256" key="7">
    <source>
        <dbReference type="SAM" id="Phobius"/>
    </source>
</evidence>
<evidence type="ECO:0000256" key="1">
    <source>
        <dbReference type="ARBA" id="ARBA00004651"/>
    </source>
</evidence>
<dbReference type="PANTHER" id="PTHR33884:SF3">
    <property type="entry name" value="UPF0410 PROTEIN YMGE"/>
    <property type="match status" value="1"/>
</dbReference>
<feature type="transmembrane region" description="Helical" evidence="7">
    <location>
        <begin position="58"/>
        <end position="78"/>
    </location>
</feature>
<dbReference type="AlphaFoldDB" id="A0A0G1L1S7"/>
<keyword evidence="3" id="KW-1003">Cell membrane</keyword>
<name>A0A0G1L1S7_9BACT</name>
<evidence type="ECO:0000313" key="8">
    <source>
        <dbReference type="EMBL" id="KKT89961.1"/>
    </source>
</evidence>
<gene>
    <name evidence="8" type="ORF">UW90_C0010G0008</name>
</gene>
<keyword evidence="6 7" id="KW-0472">Membrane</keyword>
<organism evidence="8 9">
    <name type="scientific">Candidatus Yanofskybacteria bacterium GW2011_GWB1_45_11</name>
    <dbReference type="NCBI Taxonomy" id="1619026"/>
    <lineage>
        <taxon>Bacteria</taxon>
        <taxon>Candidatus Yanofskyibacteriota</taxon>
    </lineage>
</organism>